<dbReference type="EMBL" id="JAPQKP010000001">
    <property type="protein sequence ID" value="KAJ5211210.1"/>
    <property type="molecule type" value="Genomic_DNA"/>
</dbReference>
<name>A0A9W9N0X4_9EURO</name>
<evidence type="ECO:0000313" key="2">
    <source>
        <dbReference type="EMBL" id="KAJ5211210.1"/>
    </source>
</evidence>
<dbReference type="Proteomes" id="UP001150879">
    <property type="component" value="Unassembled WGS sequence"/>
</dbReference>
<evidence type="ECO:0000256" key="1">
    <source>
        <dbReference type="SAM" id="MobiDB-lite"/>
    </source>
</evidence>
<keyword evidence="3" id="KW-1185">Reference proteome</keyword>
<gene>
    <name evidence="2" type="ORF">N7472_001349</name>
</gene>
<proteinExistence type="predicted"/>
<feature type="compositionally biased region" description="Basic and acidic residues" evidence="1">
    <location>
        <begin position="44"/>
        <end position="64"/>
    </location>
</feature>
<organism evidence="2 3">
    <name type="scientific">Penicillium cf. griseofulvum</name>
    <dbReference type="NCBI Taxonomy" id="2972120"/>
    <lineage>
        <taxon>Eukaryota</taxon>
        <taxon>Fungi</taxon>
        <taxon>Dikarya</taxon>
        <taxon>Ascomycota</taxon>
        <taxon>Pezizomycotina</taxon>
        <taxon>Eurotiomycetes</taxon>
        <taxon>Eurotiomycetidae</taxon>
        <taxon>Eurotiales</taxon>
        <taxon>Aspergillaceae</taxon>
        <taxon>Penicillium</taxon>
    </lineage>
</organism>
<dbReference type="OrthoDB" id="4506167at2759"/>
<evidence type="ECO:0000313" key="3">
    <source>
        <dbReference type="Proteomes" id="UP001150879"/>
    </source>
</evidence>
<dbReference type="AlphaFoldDB" id="A0A9W9N0X4"/>
<comment type="caution">
    <text evidence="2">The sequence shown here is derived from an EMBL/GenBank/DDBJ whole genome shotgun (WGS) entry which is preliminary data.</text>
</comment>
<reference evidence="2" key="2">
    <citation type="journal article" date="2023" name="IMA Fungus">
        <title>Comparative genomic study of the Penicillium genus elucidates a diverse pangenome and 15 lateral gene transfer events.</title>
        <authorList>
            <person name="Petersen C."/>
            <person name="Sorensen T."/>
            <person name="Nielsen M.R."/>
            <person name="Sondergaard T.E."/>
            <person name="Sorensen J.L."/>
            <person name="Fitzpatrick D.A."/>
            <person name="Frisvad J.C."/>
            <person name="Nielsen K.L."/>
        </authorList>
    </citation>
    <scope>NUCLEOTIDE SEQUENCE</scope>
    <source>
        <strain evidence="2">IBT 16849</strain>
    </source>
</reference>
<sequence>MVASTGGSVSPVTQCNETCASTAAKSRGPKIGIIIEFYRDTTHDQSQKAKRRWEGKEEKEEVQALKRPRSW</sequence>
<accession>A0A9W9N0X4</accession>
<feature type="region of interest" description="Disordered" evidence="1">
    <location>
        <begin position="44"/>
        <end position="71"/>
    </location>
</feature>
<protein>
    <submittedName>
        <fullName evidence="2">Uncharacterized protein</fullName>
    </submittedName>
</protein>
<reference evidence="2" key="1">
    <citation type="submission" date="2022-11" db="EMBL/GenBank/DDBJ databases">
        <authorList>
            <person name="Petersen C."/>
        </authorList>
    </citation>
    <scope>NUCLEOTIDE SEQUENCE</scope>
    <source>
        <strain evidence="2">IBT 16849</strain>
    </source>
</reference>